<dbReference type="InterPro" id="IPR007627">
    <property type="entry name" value="RNA_pol_sigma70_r2"/>
</dbReference>
<dbReference type="EMBL" id="VASG01000004">
    <property type="protein sequence ID" value="TLP73926.1"/>
    <property type="molecule type" value="Genomic_DNA"/>
</dbReference>
<dbReference type="Gene3D" id="1.10.1740.10">
    <property type="match status" value="1"/>
</dbReference>
<dbReference type="PANTHER" id="PTHR43133:SF8">
    <property type="entry name" value="RNA POLYMERASE SIGMA FACTOR HI_1459-RELATED"/>
    <property type="match status" value="1"/>
</dbReference>
<evidence type="ECO:0000256" key="1">
    <source>
        <dbReference type="ARBA" id="ARBA00010641"/>
    </source>
</evidence>
<gene>
    <name evidence="8" type="ORF">FEA48_17045</name>
</gene>
<proteinExistence type="inferred from homology"/>
<feature type="domain" description="RNA polymerase sigma-70 region 2" evidence="6">
    <location>
        <begin position="28"/>
        <end position="95"/>
    </location>
</feature>
<organism evidence="8 9">
    <name type="scientific">Pseudomonas nitroreducens</name>
    <dbReference type="NCBI Taxonomy" id="46680"/>
    <lineage>
        <taxon>Bacteria</taxon>
        <taxon>Pseudomonadati</taxon>
        <taxon>Pseudomonadota</taxon>
        <taxon>Gammaproteobacteria</taxon>
        <taxon>Pseudomonadales</taxon>
        <taxon>Pseudomonadaceae</taxon>
        <taxon>Pseudomonas</taxon>
    </lineage>
</organism>
<dbReference type="CDD" id="cd06171">
    <property type="entry name" value="Sigma70_r4"/>
    <property type="match status" value="1"/>
</dbReference>
<dbReference type="GO" id="GO:0016987">
    <property type="term" value="F:sigma factor activity"/>
    <property type="evidence" value="ECO:0007669"/>
    <property type="project" value="UniProtKB-KW"/>
</dbReference>
<evidence type="ECO:0000256" key="2">
    <source>
        <dbReference type="ARBA" id="ARBA00023015"/>
    </source>
</evidence>
<feature type="domain" description="RNA polymerase sigma-70 region 4" evidence="7">
    <location>
        <begin position="135"/>
        <end position="183"/>
    </location>
</feature>
<evidence type="ECO:0000256" key="5">
    <source>
        <dbReference type="ARBA" id="ARBA00023163"/>
    </source>
</evidence>
<comment type="similarity">
    <text evidence="1">Belongs to the sigma-70 factor family. ECF subfamily.</text>
</comment>
<keyword evidence="4" id="KW-0238">DNA-binding</keyword>
<dbReference type="Pfam" id="PF04545">
    <property type="entry name" value="Sigma70_r4"/>
    <property type="match status" value="1"/>
</dbReference>
<dbReference type="InterPro" id="IPR013325">
    <property type="entry name" value="RNA_pol_sigma_r2"/>
</dbReference>
<dbReference type="GO" id="GO:0006352">
    <property type="term" value="P:DNA-templated transcription initiation"/>
    <property type="evidence" value="ECO:0007669"/>
    <property type="project" value="InterPro"/>
</dbReference>
<dbReference type="NCBIfam" id="NF009166">
    <property type="entry name" value="PRK12513.1"/>
    <property type="match status" value="1"/>
</dbReference>
<dbReference type="InterPro" id="IPR039425">
    <property type="entry name" value="RNA_pol_sigma-70-like"/>
</dbReference>
<name>A0A5R9A814_PSENT</name>
<evidence type="ECO:0000256" key="3">
    <source>
        <dbReference type="ARBA" id="ARBA00023082"/>
    </source>
</evidence>
<reference evidence="9" key="2">
    <citation type="submission" date="2019-06" db="EMBL/GenBank/DDBJ databases">
        <title>AzeR, a transcriptional regulator that responds to azelaic acid in Pseudomonas nitroreducens.</title>
        <authorList>
            <person name="Bez C."/>
            <person name="Javvadi S.G."/>
            <person name="Bertani I."/>
            <person name="Devescovi G."/>
            <person name="Studholme D.J."/>
            <person name="Geller A."/>
            <person name="Levy A."/>
            <person name="Venturi V."/>
        </authorList>
    </citation>
    <scope>NUCLEOTIDE SEQUENCE [LARGE SCALE GENOMIC DNA]</scope>
    <source>
        <strain evidence="9">DSM 9128</strain>
    </source>
</reference>
<evidence type="ECO:0000313" key="9">
    <source>
        <dbReference type="Proteomes" id="UP000307510"/>
    </source>
</evidence>
<evidence type="ECO:0000259" key="6">
    <source>
        <dbReference type="Pfam" id="PF04542"/>
    </source>
</evidence>
<dbReference type="GO" id="GO:0003677">
    <property type="term" value="F:DNA binding"/>
    <property type="evidence" value="ECO:0007669"/>
    <property type="project" value="UniProtKB-KW"/>
</dbReference>
<evidence type="ECO:0000259" key="7">
    <source>
        <dbReference type="Pfam" id="PF04545"/>
    </source>
</evidence>
<dbReference type="InterPro" id="IPR014284">
    <property type="entry name" value="RNA_pol_sigma-70_dom"/>
</dbReference>
<sequence length="197" mass="22717">MKISPKDESDAALLRRYRQGDAEAFAELYARHRLGLFRFLCGLCGDHAQAEEVFQETWMSLIRSDSQPLGAASFKTWLYQIGRNRLIDHWRKLGRHLGRQESFDEQLHGEALAGESVDPERELSLSRDQQRLQGALESLPEEQREVFLLRTHGDLELNEIAELTKTPAETVKSRLRYAMQKLRRLLSDPSVTEEVNP</sequence>
<dbReference type="Proteomes" id="UP000307510">
    <property type="component" value="Unassembled WGS sequence"/>
</dbReference>
<dbReference type="InterPro" id="IPR007630">
    <property type="entry name" value="RNA_pol_sigma70_r4"/>
</dbReference>
<dbReference type="SUPFAM" id="SSF88659">
    <property type="entry name" value="Sigma3 and sigma4 domains of RNA polymerase sigma factors"/>
    <property type="match status" value="1"/>
</dbReference>
<dbReference type="InterPro" id="IPR013324">
    <property type="entry name" value="RNA_pol_sigma_r3/r4-like"/>
</dbReference>
<evidence type="ECO:0000256" key="4">
    <source>
        <dbReference type="ARBA" id="ARBA00023125"/>
    </source>
</evidence>
<evidence type="ECO:0000313" key="8">
    <source>
        <dbReference type="EMBL" id="TLP73926.1"/>
    </source>
</evidence>
<protein>
    <submittedName>
        <fullName evidence="8">RNA polymerase sigma factor</fullName>
    </submittedName>
</protein>
<dbReference type="RefSeq" id="WP_138214866.1">
    <property type="nucleotide sequence ID" value="NZ_VASG01000004.1"/>
</dbReference>
<dbReference type="AlphaFoldDB" id="A0A5R9A814"/>
<dbReference type="PANTHER" id="PTHR43133">
    <property type="entry name" value="RNA POLYMERASE ECF-TYPE SIGMA FACTO"/>
    <property type="match status" value="1"/>
</dbReference>
<dbReference type="Gene3D" id="1.10.10.10">
    <property type="entry name" value="Winged helix-like DNA-binding domain superfamily/Winged helix DNA-binding domain"/>
    <property type="match status" value="1"/>
</dbReference>
<keyword evidence="2" id="KW-0805">Transcription regulation</keyword>
<accession>A0A5R9A814</accession>
<dbReference type="SUPFAM" id="SSF88946">
    <property type="entry name" value="Sigma2 domain of RNA polymerase sigma factors"/>
    <property type="match status" value="1"/>
</dbReference>
<dbReference type="InterPro" id="IPR036388">
    <property type="entry name" value="WH-like_DNA-bd_sf"/>
</dbReference>
<keyword evidence="3" id="KW-0731">Sigma factor</keyword>
<reference evidence="8 9" key="1">
    <citation type="submission" date="2019-05" db="EMBL/GenBank/DDBJ databases">
        <authorList>
            <person name="Moore K."/>
            <person name="O'Neill P."/>
            <person name="Farbos A."/>
            <person name="Studholme D.J."/>
        </authorList>
    </citation>
    <scope>NUCLEOTIDE SEQUENCE [LARGE SCALE GENOMIC DNA]</scope>
    <source>
        <strain evidence="8 9">DSM 9128</strain>
    </source>
</reference>
<dbReference type="NCBIfam" id="TIGR02937">
    <property type="entry name" value="sigma70-ECF"/>
    <property type="match status" value="1"/>
</dbReference>
<comment type="caution">
    <text evidence="8">The sequence shown here is derived from an EMBL/GenBank/DDBJ whole genome shotgun (WGS) entry which is preliminary data.</text>
</comment>
<keyword evidence="5" id="KW-0804">Transcription</keyword>
<dbReference type="Pfam" id="PF04542">
    <property type="entry name" value="Sigma70_r2"/>
    <property type="match status" value="1"/>
</dbReference>